<dbReference type="GO" id="GO:0035091">
    <property type="term" value="F:phosphatidylinositol binding"/>
    <property type="evidence" value="ECO:0007669"/>
    <property type="project" value="InterPro"/>
</dbReference>
<dbReference type="OrthoDB" id="10254720at2759"/>
<comment type="subcellular location">
    <subcellularLocation>
        <location evidence="1">Cytoplasmic vesicle membrane</location>
    </subcellularLocation>
</comment>
<feature type="compositionally biased region" description="Low complexity" evidence="7">
    <location>
        <begin position="93"/>
        <end position="102"/>
    </location>
</feature>
<dbReference type="Gene3D" id="2.30.30.40">
    <property type="entry name" value="SH3 Domains"/>
    <property type="match status" value="1"/>
</dbReference>
<dbReference type="GO" id="GO:0006897">
    <property type="term" value="P:endocytosis"/>
    <property type="evidence" value="ECO:0007669"/>
    <property type="project" value="TreeGrafter"/>
</dbReference>
<proteinExistence type="inferred from homology"/>
<dbReference type="Gene3D" id="1.20.1270.60">
    <property type="entry name" value="Arfaptin homology (AH) domain/BAR domain"/>
    <property type="match status" value="2"/>
</dbReference>
<dbReference type="Proteomes" id="UP000440578">
    <property type="component" value="Unassembled WGS sequence"/>
</dbReference>
<keyword evidence="5" id="KW-0968">Cytoplasmic vesicle</keyword>
<comment type="caution">
    <text evidence="10">The sequence shown here is derived from an EMBL/GenBank/DDBJ whole genome shotgun (WGS) entry which is preliminary data.</text>
</comment>
<gene>
    <name evidence="10" type="primary">lst-4_1</name>
    <name evidence="10" type="ORF">FJT64_000657</name>
</gene>
<evidence type="ECO:0000259" key="8">
    <source>
        <dbReference type="PROSITE" id="PS50002"/>
    </source>
</evidence>
<dbReference type="PANTHER" id="PTHR45827">
    <property type="entry name" value="SORTING NEXIN"/>
    <property type="match status" value="1"/>
</dbReference>
<feature type="domain" description="SH3" evidence="8">
    <location>
        <begin position="1"/>
        <end position="63"/>
    </location>
</feature>
<dbReference type="InterPro" id="IPR019497">
    <property type="entry name" value="Sorting_nexin_WASP-bd-dom"/>
</dbReference>
<feature type="compositionally biased region" description="Acidic residues" evidence="7">
    <location>
        <begin position="146"/>
        <end position="158"/>
    </location>
</feature>
<reference evidence="10 11" key="1">
    <citation type="submission" date="2019-07" db="EMBL/GenBank/DDBJ databases">
        <title>Draft genome assembly of a fouling barnacle, Amphibalanus amphitrite (Darwin, 1854): The first reference genome for Thecostraca.</title>
        <authorList>
            <person name="Kim W."/>
        </authorList>
    </citation>
    <scope>NUCLEOTIDE SEQUENCE [LARGE SCALE GENOMIC DNA]</scope>
    <source>
        <strain evidence="10">SNU_AA5</strain>
        <tissue evidence="10">Soma without cirri and trophi</tissue>
    </source>
</reference>
<evidence type="ECO:0000256" key="1">
    <source>
        <dbReference type="ARBA" id="ARBA00004156"/>
    </source>
</evidence>
<dbReference type="GO" id="GO:0005886">
    <property type="term" value="C:plasma membrane"/>
    <property type="evidence" value="ECO:0007669"/>
    <property type="project" value="TreeGrafter"/>
</dbReference>
<dbReference type="SUPFAM" id="SSF50044">
    <property type="entry name" value="SH3-domain"/>
    <property type="match status" value="1"/>
</dbReference>
<dbReference type="Gene3D" id="3.30.1520.10">
    <property type="entry name" value="Phox-like domain"/>
    <property type="match status" value="1"/>
</dbReference>
<dbReference type="GO" id="GO:0030659">
    <property type="term" value="C:cytoplasmic vesicle membrane"/>
    <property type="evidence" value="ECO:0007669"/>
    <property type="project" value="UniProtKB-SubCell"/>
</dbReference>
<dbReference type="Pfam" id="PF00787">
    <property type="entry name" value="PX"/>
    <property type="match status" value="1"/>
</dbReference>
<feature type="domain" description="PX" evidence="9">
    <location>
        <begin position="246"/>
        <end position="356"/>
    </location>
</feature>
<keyword evidence="3 6" id="KW-0728">SH3 domain</keyword>
<evidence type="ECO:0000256" key="2">
    <source>
        <dbReference type="ARBA" id="ARBA00010883"/>
    </source>
</evidence>
<dbReference type="Pfam" id="PF14604">
    <property type="entry name" value="SH3_9"/>
    <property type="match status" value="1"/>
</dbReference>
<organism evidence="10 11">
    <name type="scientific">Amphibalanus amphitrite</name>
    <name type="common">Striped barnacle</name>
    <name type="synonym">Balanus amphitrite</name>
    <dbReference type="NCBI Taxonomy" id="1232801"/>
    <lineage>
        <taxon>Eukaryota</taxon>
        <taxon>Metazoa</taxon>
        <taxon>Ecdysozoa</taxon>
        <taxon>Arthropoda</taxon>
        <taxon>Crustacea</taxon>
        <taxon>Multicrustacea</taxon>
        <taxon>Cirripedia</taxon>
        <taxon>Thoracica</taxon>
        <taxon>Thoracicalcarea</taxon>
        <taxon>Balanomorpha</taxon>
        <taxon>Balanoidea</taxon>
        <taxon>Balanidae</taxon>
        <taxon>Amphibalaninae</taxon>
        <taxon>Amphibalanus</taxon>
    </lineage>
</organism>
<evidence type="ECO:0000259" key="9">
    <source>
        <dbReference type="PROSITE" id="PS50195"/>
    </source>
</evidence>
<dbReference type="Pfam" id="PF10456">
    <property type="entry name" value="BAR_3_WASP_bdg"/>
    <property type="match status" value="1"/>
</dbReference>
<dbReference type="SMART" id="SM00312">
    <property type="entry name" value="PX"/>
    <property type="match status" value="1"/>
</dbReference>
<dbReference type="EMBL" id="VIIS01001631">
    <property type="protein sequence ID" value="KAF0295218.1"/>
    <property type="molecule type" value="Genomic_DNA"/>
</dbReference>
<name>A0A6A4VFK9_AMPAM</name>
<dbReference type="SMART" id="SM00326">
    <property type="entry name" value="SH3"/>
    <property type="match status" value="1"/>
</dbReference>
<evidence type="ECO:0000256" key="7">
    <source>
        <dbReference type="SAM" id="MobiDB-lite"/>
    </source>
</evidence>
<comment type="similarity">
    <text evidence="2">Belongs to the sorting nexin family.</text>
</comment>
<dbReference type="GO" id="GO:0097320">
    <property type="term" value="P:plasma membrane tubulation"/>
    <property type="evidence" value="ECO:0007669"/>
    <property type="project" value="TreeGrafter"/>
</dbReference>
<keyword evidence="11" id="KW-1185">Reference proteome</keyword>
<evidence type="ECO:0000256" key="3">
    <source>
        <dbReference type="ARBA" id="ARBA00022443"/>
    </source>
</evidence>
<dbReference type="PANTHER" id="PTHR45827:SF1">
    <property type="entry name" value="SORTING NEXIN"/>
    <property type="match status" value="1"/>
</dbReference>
<evidence type="ECO:0000256" key="5">
    <source>
        <dbReference type="ARBA" id="ARBA00023329"/>
    </source>
</evidence>
<feature type="region of interest" description="Disordered" evidence="7">
    <location>
        <begin position="90"/>
        <end position="171"/>
    </location>
</feature>
<dbReference type="InterPro" id="IPR001452">
    <property type="entry name" value="SH3_domain"/>
</dbReference>
<dbReference type="FunFam" id="3.30.1520.10:FF:000004">
    <property type="entry name" value="Sorting nexin"/>
    <property type="match status" value="1"/>
</dbReference>
<dbReference type="CDD" id="cd06862">
    <property type="entry name" value="PX_SNX9_18_like"/>
    <property type="match status" value="1"/>
</dbReference>
<dbReference type="InterPro" id="IPR036871">
    <property type="entry name" value="PX_dom_sf"/>
</dbReference>
<keyword evidence="4" id="KW-0472">Membrane</keyword>
<evidence type="ECO:0000313" key="11">
    <source>
        <dbReference type="Proteomes" id="UP000440578"/>
    </source>
</evidence>
<dbReference type="PROSITE" id="PS50002">
    <property type="entry name" value="SH3"/>
    <property type="match status" value="1"/>
</dbReference>
<evidence type="ECO:0000256" key="4">
    <source>
        <dbReference type="ARBA" id="ARBA00023136"/>
    </source>
</evidence>
<dbReference type="PROSITE" id="PS50195">
    <property type="entry name" value="PX"/>
    <property type="match status" value="1"/>
</dbReference>
<dbReference type="InterPro" id="IPR027267">
    <property type="entry name" value="AH/BAR_dom_sf"/>
</dbReference>
<sequence>MSEFKATALYDFEPQPDTSEIRLRAGELLTITRTDVGEGWWEGVNESQQCGLFPEAYCERVAVSPPPPPVAPPAALPVAPPVVPPAAPGWSVPTPTATTPAASRNSWTDPWKEPTPADPWSTDREKMPPPAAPVPGGRPSSVTNADDWDDDWDDDSDADTQVGGPAGGGEAARHLAVRGSAGDVSNSGRGDGKATVKRNLNRFSTFVKSGGEDYILGVSKIHVSDADLITITETEHGYEWDSFTPYTCTVTSPKKETKMKGLKSFIAYQLVPSFSNIQVSRRYKHFDWLHDRLEEKFTLIPVAPLPDKQVTGRYEEDFIEHRMMMLQQWVNRICRHPVLSRCEVWNHFLTCTDEKQWKTGKRRAEKDELVGANFFMALKVPDKPLMQGQIETEIDNFSKFSQSMDAAVKLLQTISVDQIKKHQGPYKREFQKISHGFKALSQAFGSDTQAYSPALTQAVGHTAAVYQEGAMQKRKEYSRYGAEGKLSDDEVQQVGRRTDVVSYALMAEMSHFQKERVADFTEAMRGFLRNQVSFYRQIADKLEESLQTYENIQS</sequence>
<dbReference type="SUPFAM" id="SSF64268">
    <property type="entry name" value="PX domain"/>
    <property type="match status" value="1"/>
</dbReference>
<evidence type="ECO:0000256" key="6">
    <source>
        <dbReference type="PROSITE-ProRule" id="PRU00192"/>
    </source>
</evidence>
<protein>
    <submittedName>
        <fullName evidence="10">Sorting nexin lst-4</fullName>
    </submittedName>
</protein>
<dbReference type="InterPro" id="IPR001683">
    <property type="entry name" value="PX_dom"/>
</dbReference>
<dbReference type="InterPro" id="IPR036028">
    <property type="entry name" value="SH3-like_dom_sf"/>
</dbReference>
<accession>A0A6A4VFK9</accession>
<dbReference type="EMBL" id="VIIS01001631">
    <property type="protein sequence ID" value="KAF0295217.1"/>
    <property type="molecule type" value="Genomic_DNA"/>
</dbReference>
<evidence type="ECO:0000313" key="10">
    <source>
        <dbReference type="EMBL" id="KAF0295217.1"/>
    </source>
</evidence>
<dbReference type="AlphaFoldDB" id="A0A6A4VFK9"/>
<dbReference type="GO" id="GO:0016197">
    <property type="term" value="P:endosomal transport"/>
    <property type="evidence" value="ECO:0007669"/>
    <property type="project" value="TreeGrafter"/>
</dbReference>